<protein>
    <recommendedName>
        <fullName evidence="1">Transposase IS200-like domain-containing protein</fullName>
    </recommendedName>
</protein>
<dbReference type="GO" id="GO:0004803">
    <property type="term" value="F:transposase activity"/>
    <property type="evidence" value="ECO:0007669"/>
    <property type="project" value="InterPro"/>
</dbReference>
<dbReference type="SMART" id="SM01321">
    <property type="entry name" value="Y1_Tnp"/>
    <property type="match status" value="1"/>
</dbReference>
<dbReference type="EMBL" id="ABVL01000051">
    <property type="protein sequence ID" value="EDY15840.1"/>
    <property type="molecule type" value="Genomic_DNA"/>
</dbReference>
<dbReference type="SUPFAM" id="SSF143422">
    <property type="entry name" value="Transposase IS200-like"/>
    <property type="match status" value="1"/>
</dbReference>
<name>B4DCI9_9BACT</name>
<sequence length="177" mass="20982">MRSRYYVREPHHAHFVTATIVAWLPVFTKTERCDIIVHALEYCRQHKGLQVHAWVVLDNHFHAILSAPDLSRVLADFKRHTAKRLIEQLQSERCDWLLKQFAHLRLRHKIESERQIWQEGSHPEALISDDMLMQKLEYLHNNPVQRGLVAAPEHWRYSSAHEFCEGAVPLLKCDPWR</sequence>
<dbReference type="InterPro" id="IPR002686">
    <property type="entry name" value="Transposase_17"/>
</dbReference>
<dbReference type="InterPro" id="IPR036515">
    <property type="entry name" value="Transposase_17_sf"/>
</dbReference>
<keyword evidence="3" id="KW-1185">Reference proteome</keyword>
<organism evidence="2 3">
    <name type="scientific">Chthoniobacter flavus Ellin428</name>
    <dbReference type="NCBI Taxonomy" id="497964"/>
    <lineage>
        <taxon>Bacteria</taxon>
        <taxon>Pseudomonadati</taxon>
        <taxon>Verrucomicrobiota</taxon>
        <taxon>Spartobacteria</taxon>
        <taxon>Chthoniobacterales</taxon>
        <taxon>Chthoniobacteraceae</taxon>
        <taxon>Chthoniobacter</taxon>
    </lineage>
</organism>
<dbReference type="InterPro" id="IPR052715">
    <property type="entry name" value="RAYT_transposase"/>
</dbReference>
<comment type="caution">
    <text evidence="2">The sequence shown here is derived from an EMBL/GenBank/DDBJ whole genome shotgun (WGS) entry which is preliminary data.</text>
</comment>
<dbReference type="Proteomes" id="UP000005824">
    <property type="component" value="Unassembled WGS sequence"/>
</dbReference>
<dbReference type="GO" id="GO:0043565">
    <property type="term" value="F:sequence-specific DNA binding"/>
    <property type="evidence" value="ECO:0007669"/>
    <property type="project" value="TreeGrafter"/>
</dbReference>
<dbReference type="eggNOG" id="COG1943">
    <property type="taxonomic scope" value="Bacteria"/>
</dbReference>
<dbReference type="AlphaFoldDB" id="B4DCI9"/>
<dbReference type="PANTHER" id="PTHR36966">
    <property type="entry name" value="REP-ASSOCIATED TYROSINE TRANSPOSASE"/>
    <property type="match status" value="1"/>
</dbReference>
<evidence type="ECO:0000313" key="2">
    <source>
        <dbReference type="EMBL" id="EDY15840.1"/>
    </source>
</evidence>
<evidence type="ECO:0000259" key="1">
    <source>
        <dbReference type="SMART" id="SM01321"/>
    </source>
</evidence>
<evidence type="ECO:0000313" key="3">
    <source>
        <dbReference type="Proteomes" id="UP000005824"/>
    </source>
</evidence>
<dbReference type="GO" id="GO:0006313">
    <property type="term" value="P:DNA transposition"/>
    <property type="evidence" value="ECO:0007669"/>
    <property type="project" value="InterPro"/>
</dbReference>
<dbReference type="Gene3D" id="3.30.70.1290">
    <property type="entry name" value="Transposase IS200-like"/>
    <property type="match status" value="1"/>
</dbReference>
<reference evidence="2 3" key="1">
    <citation type="journal article" date="2011" name="J. Bacteriol.">
        <title>Genome sequence of Chthoniobacter flavus Ellin428, an aerobic heterotrophic soil bacterium.</title>
        <authorList>
            <person name="Kant R."/>
            <person name="van Passel M.W."/>
            <person name="Palva A."/>
            <person name="Lucas S."/>
            <person name="Lapidus A."/>
            <person name="Glavina Del Rio T."/>
            <person name="Dalin E."/>
            <person name="Tice H."/>
            <person name="Bruce D."/>
            <person name="Goodwin L."/>
            <person name="Pitluck S."/>
            <person name="Larimer F.W."/>
            <person name="Land M.L."/>
            <person name="Hauser L."/>
            <person name="Sangwan P."/>
            <person name="de Vos W.M."/>
            <person name="Janssen P.H."/>
            <person name="Smidt H."/>
        </authorList>
    </citation>
    <scope>NUCLEOTIDE SEQUENCE [LARGE SCALE GENOMIC DNA]</scope>
    <source>
        <strain evidence="2 3">Ellin428</strain>
    </source>
</reference>
<dbReference type="PANTHER" id="PTHR36966:SF1">
    <property type="entry name" value="REP-ASSOCIATED TYROSINE TRANSPOSASE"/>
    <property type="match status" value="1"/>
</dbReference>
<dbReference type="RefSeq" id="WP_006983947.1">
    <property type="nucleotide sequence ID" value="NZ_ABVL01000051.1"/>
</dbReference>
<gene>
    <name evidence="2" type="ORF">CfE428DRAFT_6630</name>
</gene>
<proteinExistence type="predicted"/>
<feature type="domain" description="Transposase IS200-like" evidence="1">
    <location>
        <begin position="9"/>
        <end position="142"/>
    </location>
</feature>
<dbReference type="NCBIfam" id="NF047646">
    <property type="entry name" value="REP_Tyr_transpos"/>
    <property type="match status" value="1"/>
</dbReference>
<accession>B4DCI9</accession>
<dbReference type="InParanoid" id="B4DCI9"/>
<dbReference type="STRING" id="497964.CfE428DRAFT_6630"/>